<keyword evidence="2" id="KW-1133">Transmembrane helix</keyword>
<dbReference type="OrthoDB" id="10344424at2759"/>
<accession>A0A0C9LZR2</accession>
<proteinExistence type="predicted"/>
<evidence type="ECO:0000313" key="4">
    <source>
        <dbReference type="Proteomes" id="UP000053815"/>
    </source>
</evidence>
<gene>
    <name evidence="3" type="ORF">MAM1_0002c00265</name>
</gene>
<reference evidence="3" key="1">
    <citation type="submission" date="2014-09" db="EMBL/GenBank/DDBJ databases">
        <title>Draft genome sequence of an oleaginous Mucoromycotina fungus Mucor ambiguus NBRC6742.</title>
        <authorList>
            <person name="Takeda I."/>
            <person name="Yamane N."/>
            <person name="Morita T."/>
            <person name="Tamano K."/>
            <person name="Machida M."/>
            <person name="Baker S."/>
            <person name="Koike H."/>
        </authorList>
    </citation>
    <scope>NUCLEOTIDE SEQUENCE</scope>
    <source>
        <strain evidence="3">NBRC 6742</strain>
    </source>
</reference>
<dbReference type="Proteomes" id="UP000053815">
    <property type="component" value="Unassembled WGS sequence"/>
</dbReference>
<dbReference type="EMBL" id="DF836291">
    <property type="protein sequence ID" value="GAN00841.1"/>
    <property type="molecule type" value="Genomic_DNA"/>
</dbReference>
<sequence>MNTTLEQDTIAYANNTPKLQWLILLIPAFGAFVAYKLIRMHNKRRKAQQMLRDQASQQHLPLHHHVTVPSPAHPSFFLQQRLYAVEQDYQERRSRGLQQHDAPPPAYAPSSATLPKYDEIMEPAQTH</sequence>
<feature type="transmembrane region" description="Helical" evidence="2">
    <location>
        <begin position="20"/>
        <end position="38"/>
    </location>
</feature>
<keyword evidence="2" id="KW-0812">Transmembrane</keyword>
<evidence type="ECO:0000256" key="2">
    <source>
        <dbReference type="SAM" id="Phobius"/>
    </source>
</evidence>
<evidence type="ECO:0000256" key="1">
    <source>
        <dbReference type="SAM" id="MobiDB-lite"/>
    </source>
</evidence>
<name>A0A0C9LZR2_9FUNG</name>
<keyword evidence="4" id="KW-1185">Reference proteome</keyword>
<keyword evidence="2" id="KW-0472">Membrane</keyword>
<evidence type="ECO:0000313" key="3">
    <source>
        <dbReference type="EMBL" id="GAN00841.1"/>
    </source>
</evidence>
<dbReference type="AlphaFoldDB" id="A0A0C9LZR2"/>
<protein>
    <submittedName>
        <fullName evidence="3">Uncharacterized protein</fullName>
    </submittedName>
</protein>
<feature type="region of interest" description="Disordered" evidence="1">
    <location>
        <begin position="89"/>
        <end position="127"/>
    </location>
</feature>
<organism evidence="3">
    <name type="scientific">Mucor ambiguus</name>
    <dbReference type="NCBI Taxonomy" id="91626"/>
    <lineage>
        <taxon>Eukaryota</taxon>
        <taxon>Fungi</taxon>
        <taxon>Fungi incertae sedis</taxon>
        <taxon>Mucoromycota</taxon>
        <taxon>Mucoromycotina</taxon>
        <taxon>Mucoromycetes</taxon>
        <taxon>Mucorales</taxon>
        <taxon>Mucorineae</taxon>
        <taxon>Mucoraceae</taxon>
        <taxon>Mucor</taxon>
    </lineage>
</organism>